<dbReference type="AlphaFoldDB" id="A0A1Y2HXH2"/>
<feature type="region of interest" description="Disordered" evidence="6">
    <location>
        <begin position="264"/>
        <end position="285"/>
    </location>
</feature>
<evidence type="ECO:0000256" key="6">
    <source>
        <dbReference type="SAM" id="MobiDB-lite"/>
    </source>
</evidence>
<feature type="region of interest" description="Disordered" evidence="6">
    <location>
        <begin position="456"/>
        <end position="482"/>
    </location>
</feature>
<dbReference type="SUPFAM" id="SSF56112">
    <property type="entry name" value="Protein kinase-like (PK-like)"/>
    <property type="match status" value="1"/>
</dbReference>
<keyword evidence="9" id="KW-1185">Reference proteome</keyword>
<gene>
    <name evidence="8" type="ORF">BCR44DRAFT_1458863</name>
</gene>
<feature type="compositionally biased region" description="Polar residues" evidence="6">
    <location>
        <begin position="187"/>
        <end position="218"/>
    </location>
</feature>
<dbReference type="GO" id="GO:0004674">
    <property type="term" value="F:protein serine/threonine kinase activity"/>
    <property type="evidence" value="ECO:0007669"/>
    <property type="project" value="UniProtKB-KW"/>
</dbReference>
<protein>
    <submittedName>
        <fullName evidence="8">Kinase-like domain-containing protein</fullName>
    </submittedName>
</protein>
<dbReference type="PANTHER" id="PTHR43895:SF152">
    <property type="entry name" value="SERINE_THREONINE-PROTEIN KINASE TOS3"/>
    <property type="match status" value="1"/>
</dbReference>
<sequence>MASWRSPSLWRRHQCKCMSARRRPSLLRVTLQARHRRTSSRHCPNASVLPPTGITLHQGQSQEPAASVAPIISIVSHLAIASTASFLFLVSLRAILGVSAPVATKHQPPAPPTAASAVPNHMLMVPSAASNNHLLGNSNPMLAVTTASSTASLTAPEPLPSYGMSLSQLSVHTGLPIPQQAGRLSASPASPSQSTYSLSAASYRSESPGSTTSLRASPVVETSSLVKSIDDVSGVKTINQYVVLHEIGRGVHGKVKLARQTDTGELFSGRNPDGSISNNNGPQSPQLEKIRREIAIMKKCIHPNVVQLVEVIDDPNSDKVYMVLEHMAGGEIRWKRPLPASSNESLPWEPVGEPKSLVSLVNESNRPMPLLNEQECRLIFRDVVAGLEYLHTQGIIHRDVKPANLLRSNDGVVKLSDFGVSHFSQRQLKREQKEIAAKRRSSSINLHAITHVFSKRSRRSGSMSTGGHTNGSGECSASEDEQELGKTAGSPAFFAPELCVLGDDSHDEPQRPIVTKAIDVWALGVTLYCLYFGVCPFVAATEYELFEIIPSQPLAFPPDVPLSDDLRHLFEHLLDKDPDTRYTLAQAKRHPWTTADLSETDATIWFKMTDPVQYEPLKVTDAEVQAAFTHDEYPPRPSTAPMESSRDRMEDFNDDFTDTPDSDDAGTARLGVPISLRPRPVASMGSIRAARSVGSTSPHESGRWSGRSSPAYATGRHAGIDSPGTSINELNDTNDGDEPEDQQPSADGSMDMEAEERRRMQTWESEYSDDDTDAEPVLVLDPSPGPVLIVEESSPPDDDAPPLSISPRSSSSTSASSPSSPVSFTAGSRMTLFVEEEAIAEEPEDEAGGETACLESKSLNGGANATRRVFYRTSITSVNQS</sequence>
<dbReference type="CDD" id="cd14008">
    <property type="entry name" value="STKc_LKB1_CaMKK"/>
    <property type="match status" value="1"/>
</dbReference>
<dbReference type="STRING" id="765915.A0A1Y2HXH2"/>
<keyword evidence="2" id="KW-0808">Transferase</keyword>
<dbReference type="Proteomes" id="UP000193411">
    <property type="component" value="Unassembled WGS sequence"/>
</dbReference>
<comment type="caution">
    <text evidence="8">The sequence shown here is derived from an EMBL/GenBank/DDBJ whole genome shotgun (WGS) entry which is preliminary data.</text>
</comment>
<evidence type="ECO:0000256" key="2">
    <source>
        <dbReference type="ARBA" id="ARBA00022679"/>
    </source>
</evidence>
<dbReference type="Pfam" id="PF00069">
    <property type="entry name" value="Pkinase"/>
    <property type="match status" value="2"/>
</dbReference>
<dbReference type="GO" id="GO:0005524">
    <property type="term" value="F:ATP binding"/>
    <property type="evidence" value="ECO:0007669"/>
    <property type="project" value="UniProtKB-KW"/>
</dbReference>
<proteinExistence type="predicted"/>
<feature type="region of interest" description="Disordered" evidence="6">
    <location>
        <begin position="627"/>
        <end position="859"/>
    </location>
</feature>
<evidence type="ECO:0000313" key="9">
    <source>
        <dbReference type="Proteomes" id="UP000193411"/>
    </source>
</evidence>
<name>A0A1Y2HXH2_9FUNG</name>
<reference evidence="8 9" key="1">
    <citation type="submission" date="2016-07" db="EMBL/GenBank/DDBJ databases">
        <title>Pervasive Adenine N6-methylation of Active Genes in Fungi.</title>
        <authorList>
            <consortium name="DOE Joint Genome Institute"/>
            <person name="Mondo S.J."/>
            <person name="Dannebaum R.O."/>
            <person name="Kuo R.C."/>
            <person name="Labutti K."/>
            <person name="Haridas S."/>
            <person name="Kuo A."/>
            <person name="Salamov A."/>
            <person name="Ahrendt S.R."/>
            <person name="Lipzen A."/>
            <person name="Sullivan W."/>
            <person name="Andreopoulos W.B."/>
            <person name="Clum A."/>
            <person name="Lindquist E."/>
            <person name="Daum C."/>
            <person name="Ramamoorthy G.K."/>
            <person name="Gryganskyi A."/>
            <person name="Culley D."/>
            <person name="Magnuson J.K."/>
            <person name="James T.Y."/>
            <person name="O'Malley M.A."/>
            <person name="Stajich J.E."/>
            <person name="Spatafora J.W."/>
            <person name="Visel A."/>
            <person name="Grigoriev I.V."/>
        </authorList>
    </citation>
    <scope>NUCLEOTIDE SEQUENCE [LARGE SCALE GENOMIC DNA]</scope>
    <source>
        <strain evidence="8 9">PL171</strain>
    </source>
</reference>
<dbReference type="EMBL" id="MCFL01000008">
    <property type="protein sequence ID" value="ORZ38441.1"/>
    <property type="molecule type" value="Genomic_DNA"/>
</dbReference>
<feature type="compositionally biased region" description="Low complexity" evidence="6">
    <location>
        <begin position="801"/>
        <end position="823"/>
    </location>
</feature>
<dbReference type="InterPro" id="IPR000719">
    <property type="entry name" value="Prot_kinase_dom"/>
</dbReference>
<evidence type="ECO:0000259" key="7">
    <source>
        <dbReference type="PROSITE" id="PS50011"/>
    </source>
</evidence>
<keyword evidence="3" id="KW-0547">Nucleotide-binding</keyword>
<dbReference type="PROSITE" id="PS50011">
    <property type="entry name" value="PROTEIN_KINASE_DOM"/>
    <property type="match status" value="1"/>
</dbReference>
<feature type="compositionally biased region" description="Acidic residues" evidence="6">
    <location>
        <begin position="834"/>
        <end position="848"/>
    </location>
</feature>
<dbReference type="GO" id="GO:0007165">
    <property type="term" value="P:signal transduction"/>
    <property type="evidence" value="ECO:0007669"/>
    <property type="project" value="TreeGrafter"/>
</dbReference>
<feature type="region of interest" description="Disordered" evidence="6">
    <location>
        <begin position="178"/>
        <end position="218"/>
    </location>
</feature>
<dbReference type="InterPro" id="IPR011009">
    <property type="entry name" value="Kinase-like_dom_sf"/>
</dbReference>
<dbReference type="SMART" id="SM00220">
    <property type="entry name" value="S_TKc"/>
    <property type="match status" value="1"/>
</dbReference>
<evidence type="ECO:0000313" key="8">
    <source>
        <dbReference type="EMBL" id="ORZ38441.1"/>
    </source>
</evidence>
<evidence type="ECO:0000256" key="3">
    <source>
        <dbReference type="ARBA" id="ARBA00022741"/>
    </source>
</evidence>
<keyword evidence="1" id="KW-0723">Serine/threonine-protein kinase</keyword>
<dbReference type="Gene3D" id="1.10.510.10">
    <property type="entry name" value="Transferase(Phosphotransferase) domain 1"/>
    <property type="match status" value="2"/>
</dbReference>
<keyword evidence="4 8" id="KW-0418">Kinase</keyword>
<organism evidence="8 9">
    <name type="scientific">Catenaria anguillulae PL171</name>
    <dbReference type="NCBI Taxonomy" id="765915"/>
    <lineage>
        <taxon>Eukaryota</taxon>
        <taxon>Fungi</taxon>
        <taxon>Fungi incertae sedis</taxon>
        <taxon>Blastocladiomycota</taxon>
        <taxon>Blastocladiomycetes</taxon>
        <taxon>Blastocladiales</taxon>
        <taxon>Catenariaceae</taxon>
        <taxon>Catenaria</taxon>
    </lineage>
</organism>
<dbReference type="Gene3D" id="3.30.200.20">
    <property type="entry name" value="Phosphorylase Kinase, domain 1"/>
    <property type="match status" value="1"/>
</dbReference>
<accession>A0A1Y2HXH2</accession>
<feature type="compositionally biased region" description="Acidic residues" evidence="6">
    <location>
        <begin position="732"/>
        <end position="741"/>
    </location>
</feature>
<evidence type="ECO:0000256" key="5">
    <source>
        <dbReference type="ARBA" id="ARBA00022840"/>
    </source>
</evidence>
<keyword evidence="5" id="KW-0067">ATP-binding</keyword>
<dbReference type="OrthoDB" id="68483at2759"/>
<feature type="compositionally biased region" description="Polar residues" evidence="6">
    <location>
        <begin position="274"/>
        <end position="285"/>
    </location>
</feature>
<dbReference type="PANTHER" id="PTHR43895">
    <property type="entry name" value="CALCIUM/CALMODULIN-DEPENDENT PROTEIN KINASE KINASE-RELATED"/>
    <property type="match status" value="1"/>
</dbReference>
<feature type="compositionally biased region" description="Acidic residues" evidence="6">
    <location>
        <begin position="652"/>
        <end position="664"/>
    </location>
</feature>
<feature type="domain" description="Protein kinase" evidence="7">
    <location>
        <begin position="241"/>
        <end position="593"/>
    </location>
</feature>
<evidence type="ECO:0000256" key="4">
    <source>
        <dbReference type="ARBA" id="ARBA00022777"/>
    </source>
</evidence>
<evidence type="ECO:0000256" key="1">
    <source>
        <dbReference type="ARBA" id="ARBA00022527"/>
    </source>
</evidence>